<feature type="coiled-coil region" evidence="2">
    <location>
        <begin position="29"/>
        <end position="166"/>
    </location>
</feature>
<dbReference type="Proteomes" id="UP001460270">
    <property type="component" value="Unassembled WGS sequence"/>
</dbReference>
<sequence length="183" mass="21427">MRTLMDAVKQKEKEHCETQKLLEQERSARALREDQLNQVLRQQRELEEQNIHKNNQALSQLSEAKEREKELLQQTSTLQKKITNLEDSQKNSCNKLLEENQALRKQLEEAHTEIQAKNDLLTQTVLNCNSQLTTLKSEMDLITSSLENERQTREGLQKEVEQTHAHLNGVIQDFALREDRENI</sequence>
<dbReference type="Pfam" id="PF14915">
    <property type="entry name" value="CCDC144C"/>
    <property type="match status" value="1"/>
</dbReference>
<name>A0AAW0NCS8_9GOBI</name>
<comment type="caution">
    <text evidence="4">The sequence shown here is derived from an EMBL/GenBank/DDBJ whole genome shotgun (WGS) entry which is preliminary data.</text>
</comment>
<accession>A0AAW0NCS8</accession>
<dbReference type="InterPro" id="IPR039497">
    <property type="entry name" value="CC144C-like_CC_dom"/>
</dbReference>
<dbReference type="EMBL" id="JBBPFD010000015">
    <property type="protein sequence ID" value="KAK7896420.1"/>
    <property type="molecule type" value="Genomic_DNA"/>
</dbReference>
<evidence type="ECO:0000313" key="5">
    <source>
        <dbReference type="Proteomes" id="UP001460270"/>
    </source>
</evidence>
<keyword evidence="5" id="KW-1185">Reference proteome</keyword>
<reference evidence="5" key="1">
    <citation type="submission" date="2024-04" db="EMBL/GenBank/DDBJ databases">
        <title>Salinicola lusitanus LLJ914,a marine bacterium isolated from the Okinawa Trough.</title>
        <authorList>
            <person name="Li J."/>
        </authorList>
    </citation>
    <scope>NUCLEOTIDE SEQUENCE [LARGE SCALE GENOMIC DNA]</scope>
</reference>
<evidence type="ECO:0000256" key="2">
    <source>
        <dbReference type="SAM" id="Coils"/>
    </source>
</evidence>
<dbReference type="AlphaFoldDB" id="A0AAW0NCS8"/>
<protein>
    <recommendedName>
        <fullName evidence="3">CCDC144C-like coiled-coil domain-containing protein</fullName>
    </recommendedName>
</protein>
<feature type="domain" description="CCDC144C-like coiled-coil" evidence="3">
    <location>
        <begin position="1"/>
        <end position="174"/>
    </location>
</feature>
<evidence type="ECO:0000256" key="1">
    <source>
        <dbReference type="ARBA" id="ARBA00023054"/>
    </source>
</evidence>
<proteinExistence type="predicted"/>
<organism evidence="4 5">
    <name type="scientific">Mugilogobius chulae</name>
    <name type="common">yellowstripe goby</name>
    <dbReference type="NCBI Taxonomy" id="88201"/>
    <lineage>
        <taxon>Eukaryota</taxon>
        <taxon>Metazoa</taxon>
        <taxon>Chordata</taxon>
        <taxon>Craniata</taxon>
        <taxon>Vertebrata</taxon>
        <taxon>Euteleostomi</taxon>
        <taxon>Actinopterygii</taxon>
        <taxon>Neopterygii</taxon>
        <taxon>Teleostei</taxon>
        <taxon>Neoteleostei</taxon>
        <taxon>Acanthomorphata</taxon>
        <taxon>Gobiaria</taxon>
        <taxon>Gobiiformes</taxon>
        <taxon>Gobioidei</taxon>
        <taxon>Gobiidae</taxon>
        <taxon>Gobionellinae</taxon>
        <taxon>Mugilogobius</taxon>
    </lineage>
</organism>
<evidence type="ECO:0000313" key="4">
    <source>
        <dbReference type="EMBL" id="KAK7896420.1"/>
    </source>
</evidence>
<keyword evidence="1 2" id="KW-0175">Coiled coil</keyword>
<gene>
    <name evidence="4" type="ORF">WMY93_021745</name>
</gene>
<evidence type="ECO:0000259" key="3">
    <source>
        <dbReference type="Pfam" id="PF14915"/>
    </source>
</evidence>